<dbReference type="Proteomes" id="UP000214646">
    <property type="component" value="Unassembled WGS sequence"/>
</dbReference>
<accession>A0A225D8R1</accession>
<dbReference type="EMBL" id="NIDE01000019">
    <property type="protein sequence ID" value="OWK34928.1"/>
    <property type="molecule type" value="Genomic_DNA"/>
</dbReference>
<keyword evidence="3" id="KW-1185">Reference proteome</keyword>
<gene>
    <name evidence="2" type="ORF">FRUB_09770</name>
</gene>
<name>A0A225D8R1_9BACT</name>
<dbReference type="AlphaFoldDB" id="A0A225D8R1"/>
<evidence type="ECO:0000313" key="2">
    <source>
        <dbReference type="EMBL" id="OWK34928.1"/>
    </source>
</evidence>
<feature type="transmembrane region" description="Helical" evidence="1">
    <location>
        <begin position="125"/>
        <end position="154"/>
    </location>
</feature>
<protein>
    <submittedName>
        <fullName evidence="2">Uncharacterized protein</fullName>
    </submittedName>
</protein>
<comment type="caution">
    <text evidence="2">The sequence shown here is derived from an EMBL/GenBank/DDBJ whole genome shotgun (WGS) entry which is preliminary data.</text>
</comment>
<evidence type="ECO:0000256" key="1">
    <source>
        <dbReference type="SAM" id="Phobius"/>
    </source>
</evidence>
<keyword evidence="1" id="KW-0472">Membrane</keyword>
<dbReference type="OrthoDB" id="284177at2"/>
<proteinExistence type="predicted"/>
<feature type="transmembrane region" description="Helical" evidence="1">
    <location>
        <begin position="48"/>
        <end position="75"/>
    </location>
</feature>
<sequence>MQQGQGPDRQASGQGDAFERLISIVHALALILTPFSRRDFGSRSFRSAGLAVLYVIGFASVSASSPVFSFLWLWLLAVATQRLRTSQHARKGIVVHSGYDGFPWFGWKLCRGRSEESAYKAEAGFWLLASILALLIDPPFGLFLLIAAVGLLAFESYKRELDKKMLADMRDARIEQNHRAAQFRDAGPF</sequence>
<evidence type="ECO:0000313" key="3">
    <source>
        <dbReference type="Proteomes" id="UP000214646"/>
    </source>
</evidence>
<keyword evidence="1" id="KW-0812">Transmembrane</keyword>
<organism evidence="2 3">
    <name type="scientific">Fimbriiglobus ruber</name>
    <dbReference type="NCBI Taxonomy" id="1908690"/>
    <lineage>
        <taxon>Bacteria</taxon>
        <taxon>Pseudomonadati</taxon>
        <taxon>Planctomycetota</taxon>
        <taxon>Planctomycetia</taxon>
        <taxon>Gemmatales</taxon>
        <taxon>Gemmataceae</taxon>
        <taxon>Fimbriiglobus</taxon>
    </lineage>
</organism>
<keyword evidence="1" id="KW-1133">Transmembrane helix</keyword>
<reference evidence="3" key="1">
    <citation type="submission" date="2017-06" db="EMBL/GenBank/DDBJ databases">
        <title>Genome analysis of Fimbriiglobus ruber SP5, the first member of the order Planctomycetales with confirmed chitinolytic capability.</title>
        <authorList>
            <person name="Ravin N.V."/>
            <person name="Rakitin A.L."/>
            <person name="Ivanova A.A."/>
            <person name="Beletsky A.V."/>
            <person name="Kulichevskaya I.S."/>
            <person name="Mardanov A.V."/>
            <person name="Dedysh S.N."/>
        </authorList>
    </citation>
    <scope>NUCLEOTIDE SEQUENCE [LARGE SCALE GENOMIC DNA]</scope>
    <source>
        <strain evidence="3">SP5</strain>
    </source>
</reference>
<dbReference type="RefSeq" id="WP_088260148.1">
    <property type="nucleotide sequence ID" value="NZ_NIDE01000019.1"/>
</dbReference>